<organism evidence="2 3">
    <name type="scientific">Acrodontium crateriforme</name>
    <dbReference type="NCBI Taxonomy" id="150365"/>
    <lineage>
        <taxon>Eukaryota</taxon>
        <taxon>Fungi</taxon>
        <taxon>Dikarya</taxon>
        <taxon>Ascomycota</taxon>
        <taxon>Pezizomycotina</taxon>
        <taxon>Dothideomycetes</taxon>
        <taxon>Dothideomycetidae</taxon>
        <taxon>Mycosphaerellales</taxon>
        <taxon>Teratosphaeriaceae</taxon>
        <taxon>Acrodontium</taxon>
    </lineage>
</organism>
<sequence>MQPTILENITLIQFIQYVSSEHAAPSTIIVCSSKDEFLHQLQTSADYDLDKEVSALEARNDHDNANDGGDRNIDNSNTDRDPSTNDSSVGDLRRRNLNKRPWMTPNLRLLSKSSTLKLAFCPDVTHLRAYLATYSTLKGCDNDSDNRSEVTYSVAQTEEKRPQEPPTPNYRILAILNLINVHRPTSSFSAQGLNRSLAIAVEAAYHSSSRLLIAECLHPNSDLGRPEDDAVDPALGAAVDTGPQVLSETEPDANSLTPWDDDVSMLNITTKSFGAGERGWVGRTVKVRTIAERWFWFRDGASVVHGDHAHR</sequence>
<dbReference type="Proteomes" id="UP001303373">
    <property type="component" value="Chromosome 13"/>
</dbReference>
<dbReference type="AlphaFoldDB" id="A0AAQ3MC83"/>
<feature type="region of interest" description="Disordered" evidence="1">
    <location>
        <begin position="57"/>
        <end position="97"/>
    </location>
</feature>
<accession>A0AAQ3MC83</accession>
<dbReference type="EMBL" id="CP138592">
    <property type="protein sequence ID" value="WPH04388.1"/>
    <property type="molecule type" value="Genomic_DNA"/>
</dbReference>
<evidence type="ECO:0000313" key="2">
    <source>
        <dbReference type="EMBL" id="WPH04388.1"/>
    </source>
</evidence>
<reference evidence="2 3" key="1">
    <citation type="submission" date="2023-11" db="EMBL/GenBank/DDBJ databases">
        <title>An acidophilic fungus is an integral part of prey digestion in a carnivorous sundew plant.</title>
        <authorList>
            <person name="Tsai I.J."/>
        </authorList>
    </citation>
    <scope>NUCLEOTIDE SEQUENCE [LARGE SCALE GENOMIC DNA]</scope>
    <source>
        <strain evidence="2">169a</strain>
    </source>
</reference>
<feature type="compositionally biased region" description="Basic and acidic residues" evidence="1">
    <location>
        <begin position="57"/>
        <end position="83"/>
    </location>
</feature>
<keyword evidence="3" id="KW-1185">Reference proteome</keyword>
<evidence type="ECO:0000313" key="3">
    <source>
        <dbReference type="Proteomes" id="UP001303373"/>
    </source>
</evidence>
<protein>
    <submittedName>
        <fullName evidence="2">Uncharacterized protein</fullName>
    </submittedName>
</protein>
<evidence type="ECO:0000256" key="1">
    <source>
        <dbReference type="SAM" id="MobiDB-lite"/>
    </source>
</evidence>
<gene>
    <name evidence="2" type="ORF">R9X50_00727900</name>
</gene>
<name>A0AAQ3MC83_9PEZI</name>
<proteinExistence type="predicted"/>